<protein>
    <submittedName>
        <fullName evidence="2">Acetyltransferase (GNAT) domain-containing protein</fullName>
    </submittedName>
</protein>
<dbReference type="Proteomes" id="UP000198510">
    <property type="component" value="Unassembled WGS sequence"/>
</dbReference>
<sequence>MLRLQDLYLFNRPEFIAFQALPALHTLRLHQPRTDQVEALWHMAIHDQVGYSPWRATFGGPQFVATLPPPRLAELLQQGDALARHEKLRALVIRTFPAFYDPAGHALLTHALLQHGYALEATDLTYFLALRRDGFEKGLHTTGRKKLRRAERHGFTFHEEEPAFAPEAYQIIAATRQRKGYPVTLSEESLLAHLRALPDYYRLFSVRRSGRTAAVGLVVVISPSILYTFYVGDVEEFRTHSPAVMLYQGIYYWGVTKGYRLLDFGIGTDQTEPNEGLMQFKRMLGGEPSLKFTFRKDFHPDL</sequence>
<gene>
    <name evidence="2" type="ORF">SAMN05421823_104223</name>
</gene>
<dbReference type="GO" id="GO:0016740">
    <property type="term" value="F:transferase activity"/>
    <property type="evidence" value="ECO:0007669"/>
    <property type="project" value="UniProtKB-KW"/>
</dbReference>
<evidence type="ECO:0000313" key="3">
    <source>
        <dbReference type="Proteomes" id="UP000198510"/>
    </source>
</evidence>
<keyword evidence="2" id="KW-0808">Transferase</keyword>
<proteinExistence type="predicted"/>
<dbReference type="STRING" id="1075417.SAMN05421823_104223"/>
<organism evidence="2 3">
    <name type="scientific">Catalinimonas alkaloidigena</name>
    <dbReference type="NCBI Taxonomy" id="1075417"/>
    <lineage>
        <taxon>Bacteria</taxon>
        <taxon>Pseudomonadati</taxon>
        <taxon>Bacteroidota</taxon>
        <taxon>Cytophagia</taxon>
        <taxon>Cytophagales</taxon>
        <taxon>Catalimonadaceae</taxon>
        <taxon>Catalinimonas</taxon>
    </lineage>
</organism>
<name>A0A1G9GUI6_9BACT</name>
<dbReference type="EMBL" id="FNFO01000004">
    <property type="protein sequence ID" value="SDL04380.1"/>
    <property type="molecule type" value="Genomic_DNA"/>
</dbReference>
<evidence type="ECO:0000259" key="1">
    <source>
        <dbReference type="Pfam" id="PF13480"/>
    </source>
</evidence>
<dbReference type="RefSeq" id="WP_089682147.1">
    <property type="nucleotide sequence ID" value="NZ_FNFO01000004.1"/>
</dbReference>
<dbReference type="SUPFAM" id="SSF55729">
    <property type="entry name" value="Acyl-CoA N-acyltransferases (Nat)"/>
    <property type="match status" value="1"/>
</dbReference>
<feature type="domain" description="BioF2-like acetyltransferase" evidence="1">
    <location>
        <begin position="144"/>
        <end position="269"/>
    </location>
</feature>
<dbReference type="InterPro" id="IPR016181">
    <property type="entry name" value="Acyl_CoA_acyltransferase"/>
</dbReference>
<accession>A0A1G9GUI6</accession>
<dbReference type="Gene3D" id="3.40.630.30">
    <property type="match status" value="1"/>
</dbReference>
<keyword evidence="3" id="KW-1185">Reference proteome</keyword>
<reference evidence="2 3" key="1">
    <citation type="submission" date="2016-10" db="EMBL/GenBank/DDBJ databases">
        <authorList>
            <person name="de Groot N.N."/>
        </authorList>
    </citation>
    <scope>NUCLEOTIDE SEQUENCE [LARGE SCALE GENOMIC DNA]</scope>
    <source>
        <strain evidence="2 3">DSM 25186</strain>
    </source>
</reference>
<dbReference type="AlphaFoldDB" id="A0A1G9GUI6"/>
<dbReference type="OrthoDB" id="9786422at2"/>
<dbReference type="InterPro" id="IPR038740">
    <property type="entry name" value="BioF2-like_GNAT_dom"/>
</dbReference>
<dbReference type="Pfam" id="PF13480">
    <property type="entry name" value="Acetyltransf_6"/>
    <property type="match status" value="1"/>
</dbReference>
<evidence type="ECO:0000313" key="2">
    <source>
        <dbReference type="EMBL" id="SDL04380.1"/>
    </source>
</evidence>